<dbReference type="Gene3D" id="1.20.120.910">
    <property type="entry name" value="DksA, coiled-coil domain"/>
    <property type="match status" value="1"/>
</dbReference>
<dbReference type="PRINTS" id="PR00618">
    <property type="entry name" value="DKSAZNFINGER"/>
</dbReference>
<comment type="caution">
    <text evidence="7">The sequence shown here is derived from an EMBL/GenBank/DDBJ whole genome shotgun (WGS) entry which is preliminary data.</text>
</comment>
<evidence type="ECO:0000256" key="4">
    <source>
        <dbReference type="PROSITE-ProRule" id="PRU00510"/>
    </source>
</evidence>
<feature type="domain" description="Zinc finger DksA/TraR C4-type" evidence="5">
    <location>
        <begin position="82"/>
        <end position="116"/>
    </location>
</feature>
<evidence type="ECO:0000256" key="1">
    <source>
        <dbReference type="ARBA" id="ARBA00022723"/>
    </source>
</evidence>
<dbReference type="InterPro" id="IPR020460">
    <property type="entry name" value="Znf_C4-type_bac"/>
</dbReference>
<organism evidence="7">
    <name type="scientific">Thermocrinis ruber</name>
    <dbReference type="NCBI Taxonomy" id="75906"/>
    <lineage>
        <taxon>Bacteria</taxon>
        <taxon>Pseudomonadati</taxon>
        <taxon>Aquificota</taxon>
        <taxon>Aquificia</taxon>
        <taxon>Aquificales</taxon>
        <taxon>Aquificaceae</taxon>
        <taxon>Thermocrinis</taxon>
    </lineage>
</organism>
<keyword evidence="2" id="KW-0863">Zinc-finger</keyword>
<dbReference type="Pfam" id="PF21157">
    <property type="entry name" value="DksA_N"/>
    <property type="match status" value="1"/>
</dbReference>
<dbReference type="InterPro" id="IPR000962">
    <property type="entry name" value="Znf_DskA_TraR"/>
</dbReference>
<accession>A0A7C5X4N5</accession>
<evidence type="ECO:0000313" key="7">
    <source>
        <dbReference type="EMBL" id="HHO74074.1"/>
    </source>
</evidence>
<evidence type="ECO:0000259" key="5">
    <source>
        <dbReference type="Pfam" id="PF01258"/>
    </source>
</evidence>
<dbReference type="PANTHER" id="PTHR33823:SF2">
    <property type="entry name" value="RNA POLYMERASE-BINDING TRANSCRIPTION FACTOR DKSA"/>
    <property type="match status" value="1"/>
</dbReference>
<dbReference type="Pfam" id="PF01258">
    <property type="entry name" value="zf-dskA_traR"/>
    <property type="match status" value="1"/>
</dbReference>
<proteinExistence type="predicted"/>
<feature type="zinc finger region" description="dksA C4-type" evidence="4">
    <location>
        <begin position="87"/>
        <end position="111"/>
    </location>
</feature>
<feature type="domain" description="DnaK suppressor protein DksA N-terminal" evidence="6">
    <location>
        <begin position="8"/>
        <end position="79"/>
    </location>
</feature>
<dbReference type="SUPFAM" id="SSF109635">
    <property type="entry name" value="DnaK suppressor protein DksA, alpha-hairpin domain"/>
    <property type="match status" value="1"/>
</dbReference>
<evidence type="ECO:0000259" key="6">
    <source>
        <dbReference type="Pfam" id="PF21157"/>
    </source>
</evidence>
<dbReference type="GO" id="GO:0008270">
    <property type="term" value="F:zinc ion binding"/>
    <property type="evidence" value="ECO:0007669"/>
    <property type="project" value="UniProtKB-KW"/>
</dbReference>
<dbReference type="EMBL" id="DSAC01000067">
    <property type="protein sequence ID" value="HHO74074.1"/>
    <property type="molecule type" value="Genomic_DNA"/>
</dbReference>
<name>A0A7C5X4N5_9AQUI</name>
<keyword evidence="1" id="KW-0479">Metal-binding</keyword>
<dbReference type="InterPro" id="IPR020458">
    <property type="entry name" value="Znf_DskA_TraR_CS"/>
</dbReference>
<dbReference type="AlphaFoldDB" id="A0A7C5X4N5"/>
<reference evidence="7" key="1">
    <citation type="journal article" date="2020" name="mSystems">
        <title>Genome- and Community-Level Interaction Insights into Carbon Utilization and Element Cycling Functions of Hydrothermarchaeota in Hydrothermal Sediment.</title>
        <authorList>
            <person name="Zhou Z."/>
            <person name="Liu Y."/>
            <person name="Xu W."/>
            <person name="Pan J."/>
            <person name="Luo Z.H."/>
            <person name="Li M."/>
        </authorList>
    </citation>
    <scope>NUCLEOTIDE SEQUENCE [LARGE SCALE GENOMIC DNA]</scope>
    <source>
        <strain evidence="7">SpSt-114</strain>
    </source>
</reference>
<dbReference type="SUPFAM" id="SSF57716">
    <property type="entry name" value="Glucocorticoid receptor-like (DNA-binding domain)"/>
    <property type="match status" value="1"/>
</dbReference>
<evidence type="ECO:0000256" key="2">
    <source>
        <dbReference type="ARBA" id="ARBA00022771"/>
    </source>
</evidence>
<sequence length="121" mass="13994">MHHLSEEQIAQIKNMLLEMRQKILGSAQEQIKDPSNIAFEGGDEIDRANIETERYINLQRLKTRELKLLRKIDYALYKIEVGTYGICEGCGAEIPFERLMARPVTTLCINCKELEEEGEHE</sequence>
<dbReference type="PROSITE" id="PS51128">
    <property type="entry name" value="ZF_DKSA_2"/>
    <property type="match status" value="1"/>
</dbReference>
<evidence type="ECO:0000256" key="3">
    <source>
        <dbReference type="ARBA" id="ARBA00022833"/>
    </source>
</evidence>
<gene>
    <name evidence="7" type="ORF">ENN04_05470</name>
</gene>
<keyword evidence="3" id="KW-0862">Zinc</keyword>
<dbReference type="InterPro" id="IPR048489">
    <property type="entry name" value="DksA_N"/>
</dbReference>
<dbReference type="PANTHER" id="PTHR33823">
    <property type="entry name" value="RNA POLYMERASE-BINDING TRANSCRIPTION FACTOR DKSA-RELATED"/>
    <property type="match status" value="1"/>
</dbReference>
<dbReference type="InterPro" id="IPR037187">
    <property type="entry name" value="DnaK_N"/>
</dbReference>
<dbReference type="PROSITE" id="PS01102">
    <property type="entry name" value="ZF_DKSA_1"/>
    <property type="match status" value="1"/>
</dbReference>
<protein>
    <submittedName>
        <fullName evidence="7">RNA polymerase-binding protein DksA</fullName>
    </submittedName>
</protein>